<evidence type="ECO:0000313" key="2">
    <source>
        <dbReference type="Proteomes" id="UP000237481"/>
    </source>
</evidence>
<dbReference type="AlphaFoldDB" id="A0A2S4L8R0"/>
<evidence type="ECO:0000313" key="1">
    <source>
        <dbReference type="EMBL" id="POR38835.1"/>
    </source>
</evidence>
<keyword evidence="2" id="KW-1185">Reference proteome</keyword>
<protein>
    <submittedName>
        <fullName evidence="1">Uncharacterized protein</fullName>
    </submittedName>
</protein>
<sequence length="125" mass="12767">MLACSLQCTGTHVWGRRVICECRRVRRLLVSTPESCPRSVPTSTPAEMAMVAPSSRIVLAVPASAGVTTAVAVAVAVDIAVASVDRGGAVVASWAGSTSGLTRAGLMPALTLSTRFRSLLCAGAI</sequence>
<accession>A0A2S4L8R0</accession>
<gene>
    <name evidence="1" type="ORF">TPAR_00964</name>
</gene>
<organism evidence="1 2">
    <name type="scientific">Tolypocladium paradoxum</name>
    <dbReference type="NCBI Taxonomy" id="94208"/>
    <lineage>
        <taxon>Eukaryota</taxon>
        <taxon>Fungi</taxon>
        <taxon>Dikarya</taxon>
        <taxon>Ascomycota</taxon>
        <taxon>Pezizomycotina</taxon>
        <taxon>Sordariomycetes</taxon>
        <taxon>Hypocreomycetidae</taxon>
        <taxon>Hypocreales</taxon>
        <taxon>Ophiocordycipitaceae</taxon>
        <taxon>Tolypocladium</taxon>
    </lineage>
</organism>
<reference evidence="1 2" key="1">
    <citation type="submission" date="2018-01" db="EMBL/GenBank/DDBJ databases">
        <title>Harnessing the power of phylogenomics to disentangle the directionality and signatures of interkingdom host jumping in the parasitic fungal genus Tolypocladium.</title>
        <authorList>
            <person name="Quandt C.A."/>
            <person name="Patterson W."/>
            <person name="Spatafora J.W."/>
        </authorList>
    </citation>
    <scope>NUCLEOTIDE SEQUENCE [LARGE SCALE GENOMIC DNA]</scope>
    <source>
        <strain evidence="1 2">NRBC 100945</strain>
    </source>
</reference>
<dbReference type="EMBL" id="PKSG01000097">
    <property type="protein sequence ID" value="POR38835.1"/>
    <property type="molecule type" value="Genomic_DNA"/>
</dbReference>
<proteinExistence type="predicted"/>
<name>A0A2S4L8R0_9HYPO</name>
<dbReference type="Proteomes" id="UP000237481">
    <property type="component" value="Unassembled WGS sequence"/>
</dbReference>
<comment type="caution">
    <text evidence="1">The sequence shown here is derived from an EMBL/GenBank/DDBJ whole genome shotgun (WGS) entry which is preliminary data.</text>
</comment>